<feature type="region of interest" description="Disordered" evidence="6">
    <location>
        <begin position="245"/>
        <end position="300"/>
    </location>
</feature>
<evidence type="ECO:0000256" key="2">
    <source>
        <dbReference type="ARBA" id="ARBA00022475"/>
    </source>
</evidence>
<keyword evidence="2" id="KW-1003">Cell membrane</keyword>
<dbReference type="InterPro" id="IPR007168">
    <property type="entry name" value="Phageshock_PspC_N"/>
</dbReference>
<evidence type="ECO:0000313" key="9">
    <source>
        <dbReference type="EMBL" id="GIG43288.1"/>
    </source>
</evidence>
<feature type="compositionally biased region" description="Pro residues" evidence="6">
    <location>
        <begin position="257"/>
        <end position="285"/>
    </location>
</feature>
<evidence type="ECO:0000256" key="6">
    <source>
        <dbReference type="SAM" id="MobiDB-lite"/>
    </source>
</evidence>
<evidence type="ECO:0000256" key="5">
    <source>
        <dbReference type="ARBA" id="ARBA00023136"/>
    </source>
</evidence>
<keyword evidence="4 7" id="KW-1133">Transmembrane helix</keyword>
<keyword evidence="3 7" id="KW-0812">Transmembrane</keyword>
<evidence type="ECO:0000313" key="10">
    <source>
        <dbReference type="Proteomes" id="UP000660611"/>
    </source>
</evidence>
<keyword evidence="10" id="KW-1185">Reference proteome</keyword>
<dbReference type="Pfam" id="PF04024">
    <property type="entry name" value="PspC"/>
    <property type="match status" value="1"/>
</dbReference>
<feature type="compositionally biased region" description="Pro residues" evidence="6">
    <location>
        <begin position="61"/>
        <end position="87"/>
    </location>
</feature>
<keyword evidence="5 7" id="KW-0472">Membrane</keyword>
<feature type="compositionally biased region" description="Pro residues" evidence="6">
    <location>
        <begin position="94"/>
        <end position="109"/>
    </location>
</feature>
<comment type="caution">
    <text evidence="9">The sequence shown here is derived from an EMBL/GenBank/DDBJ whole genome shotgun (WGS) entry which is preliminary data.</text>
</comment>
<proteinExistence type="predicted"/>
<feature type="domain" description="Phage shock protein PspC N-terminal" evidence="8">
    <location>
        <begin position="120"/>
        <end position="176"/>
    </location>
</feature>
<gene>
    <name evidence="9" type="ORF">Dsi01nite_013290</name>
</gene>
<feature type="transmembrane region" description="Helical" evidence="7">
    <location>
        <begin position="147"/>
        <end position="173"/>
    </location>
</feature>
<evidence type="ECO:0000256" key="7">
    <source>
        <dbReference type="SAM" id="Phobius"/>
    </source>
</evidence>
<sequence>MSAEPSSAPPAGSPVYTEPTYIAPTYGMAAYTAPTDPEAPTVRAEQPEVDLTKAERDEPPAGAPFEPPAGSASPPPPGPPPGPPGAPPGGNGPFGPPPGGNGPFGPPGATPFGSGFNRSNLVRPQQGRYVAGVCAAIGRATNTDPTLWRVIFAVLTLAGGISIVAYLLGWLLLPAEGDTGSPLEALLGRGRSTTSAPLAIVIGVGAVLAFLLVMSRNVGPAAVGLAVVIGVVALLVRGQGNLLGAPQGNQPGGGTPPGTPPGPFVPPPATTPFPPSVPPFQPSTPPFQAAATGPAGAPSVHPAWLQHQTVVTPPQAPPAPTRPAMTPPVPPLPPLPPLVPAGYRPPFAPHGPFGNRSPYAASLGYPAGMPGSPYPGLAPKPPKPPKVRSRLGRVIFSLICVSLGVLAAFEVTTANFLVSTYFAVPLAVVAIGLIVGAWFGRARLMILLGVLLSIALAISTASTVEDIGRPQRIENINLNPTSVKQLDNDYRTDIGDINADLSGVNFTGENTDLEFRIDLTGNMRITLPPNVDVTVKVRVEGGDCHILGRECGGFNQNNEFTDTGTDGVGGGELHLDLYLRYGNLEVTR</sequence>
<evidence type="ECO:0000259" key="8">
    <source>
        <dbReference type="Pfam" id="PF04024"/>
    </source>
</evidence>
<comment type="subcellular location">
    <subcellularLocation>
        <location evidence="1">Cell membrane</location>
        <topology evidence="1">Single-pass membrane protein</topology>
    </subcellularLocation>
</comment>
<dbReference type="PANTHER" id="PTHR33885">
    <property type="entry name" value="PHAGE SHOCK PROTEIN C"/>
    <property type="match status" value="1"/>
</dbReference>
<name>A0A919UA56_9ACTN</name>
<dbReference type="PANTHER" id="PTHR33885:SF3">
    <property type="entry name" value="PHAGE SHOCK PROTEIN C"/>
    <property type="match status" value="1"/>
</dbReference>
<protein>
    <recommendedName>
        <fullName evidence="8">Phage shock protein PspC N-terminal domain-containing protein</fullName>
    </recommendedName>
</protein>
<evidence type="ECO:0000256" key="4">
    <source>
        <dbReference type="ARBA" id="ARBA00022989"/>
    </source>
</evidence>
<dbReference type="EMBL" id="BONQ01000021">
    <property type="protein sequence ID" value="GIG43288.1"/>
    <property type="molecule type" value="Genomic_DNA"/>
</dbReference>
<dbReference type="InterPro" id="IPR052027">
    <property type="entry name" value="PspC"/>
</dbReference>
<evidence type="ECO:0000256" key="3">
    <source>
        <dbReference type="ARBA" id="ARBA00022692"/>
    </source>
</evidence>
<dbReference type="GO" id="GO:0005886">
    <property type="term" value="C:plasma membrane"/>
    <property type="evidence" value="ECO:0007669"/>
    <property type="project" value="UniProtKB-SubCell"/>
</dbReference>
<feature type="transmembrane region" description="Helical" evidence="7">
    <location>
        <begin position="446"/>
        <end position="464"/>
    </location>
</feature>
<reference evidence="9" key="1">
    <citation type="submission" date="2021-01" db="EMBL/GenBank/DDBJ databases">
        <title>Whole genome shotgun sequence of Dactylosporangium siamense NBRC 106093.</title>
        <authorList>
            <person name="Komaki H."/>
            <person name="Tamura T."/>
        </authorList>
    </citation>
    <scope>NUCLEOTIDE SEQUENCE</scope>
    <source>
        <strain evidence="9">NBRC 106093</strain>
    </source>
</reference>
<dbReference type="AlphaFoldDB" id="A0A919UA56"/>
<accession>A0A919UA56</accession>
<feature type="transmembrane region" description="Helical" evidence="7">
    <location>
        <begin position="421"/>
        <end position="439"/>
    </location>
</feature>
<feature type="compositionally biased region" description="Basic and acidic residues" evidence="6">
    <location>
        <begin position="50"/>
        <end position="59"/>
    </location>
</feature>
<feature type="transmembrane region" description="Helical" evidence="7">
    <location>
        <begin position="391"/>
        <end position="409"/>
    </location>
</feature>
<evidence type="ECO:0000256" key="1">
    <source>
        <dbReference type="ARBA" id="ARBA00004162"/>
    </source>
</evidence>
<feature type="transmembrane region" description="Helical" evidence="7">
    <location>
        <begin position="194"/>
        <end position="212"/>
    </location>
</feature>
<organism evidence="9 10">
    <name type="scientific">Dactylosporangium siamense</name>
    <dbReference type="NCBI Taxonomy" id="685454"/>
    <lineage>
        <taxon>Bacteria</taxon>
        <taxon>Bacillati</taxon>
        <taxon>Actinomycetota</taxon>
        <taxon>Actinomycetes</taxon>
        <taxon>Micromonosporales</taxon>
        <taxon>Micromonosporaceae</taxon>
        <taxon>Dactylosporangium</taxon>
    </lineage>
</organism>
<feature type="region of interest" description="Disordered" evidence="6">
    <location>
        <begin position="31"/>
        <end position="118"/>
    </location>
</feature>
<dbReference type="Proteomes" id="UP000660611">
    <property type="component" value="Unassembled WGS sequence"/>
</dbReference>